<feature type="transmembrane region" description="Helical" evidence="2">
    <location>
        <begin position="445"/>
        <end position="469"/>
    </location>
</feature>
<dbReference type="Pfam" id="PF03663">
    <property type="entry name" value="Glyco_hydro_76"/>
    <property type="match status" value="1"/>
</dbReference>
<dbReference type="InterPro" id="IPR008928">
    <property type="entry name" value="6-hairpin_glycosidase_sf"/>
</dbReference>
<dbReference type="InterPro" id="IPR005198">
    <property type="entry name" value="Glyco_hydro_76"/>
</dbReference>
<feature type="compositionally biased region" description="Polar residues" evidence="1">
    <location>
        <begin position="508"/>
        <end position="531"/>
    </location>
</feature>
<evidence type="ECO:0008006" key="6">
    <source>
        <dbReference type="Google" id="ProtNLM"/>
    </source>
</evidence>
<accession>A0AA39NSS5</accession>
<feature type="signal peptide" evidence="3">
    <location>
        <begin position="1"/>
        <end position="20"/>
    </location>
</feature>
<sequence length="617" mass="67679">MPPFILLWILSVPFIRSCSAQDFTPSILWKNPNITLSTDERIAITRAALEKAVNMLQPNGKFNDSAYDTPGRLYGQMAEFDRLTNQTKYKQTLRQCFALAESPNYVLHYGYAAARAYTAYQDQDFLDLAVTSWATARRYTISDKQAASRTIDVKQFDLSLSCQGVNSDSGRRHSTDPSDTTLDSLASGFVFNVSFSKAVLNSVRRSTSLFLVVSALLAEATSNKTYLDAAIESANFIESHLLNPSNIVLDSISSQSDESIFDPISLQSNESCSVYSTLYSSDGSGIFIEGLVILADITRNTSTETLLHNTVVAVATNTVWQGLDGIIATTTAGGHYIVRALTALYERNISSSDFQQYIKKCIGVQYNAVIEKATSAGSNIYAIPWTGPPRTSFLSYNQTIALTVLLSVMQLVDDQPSVKSSNNPTSSRPPTVTVTTSPSPPKKNVTGAIVGGVMGVLVILVVTIVYVLLYRRRRRRGNHSPPVVDECSPRLHTPFTAVPVPGEVSPENDINQAKNTRSPVDVNRGQSSASPVTVEPDAIRVDVQTESATPEGATASPLHPPYAERRDDISTEELLRLLHERLQPNRWNDFNGELPPEYQEEQTTRKVLLCLQPSTAT</sequence>
<feature type="compositionally biased region" description="Low complexity" evidence="1">
    <location>
        <begin position="420"/>
        <end position="437"/>
    </location>
</feature>
<dbReference type="Proteomes" id="UP001175227">
    <property type="component" value="Unassembled WGS sequence"/>
</dbReference>
<dbReference type="Gene3D" id="1.50.10.20">
    <property type="match status" value="1"/>
</dbReference>
<evidence type="ECO:0000256" key="3">
    <source>
        <dbReference type="SAM" id="SignalP"/>
    </source>
</evidence>
<dbReference type="SUPFAM" id="SSF48208">
    <property type="entry name" value="Six-hairpin glycosidases"/>
    <property type="match status" value="1"/>
</dbReference>
<keyword evidence="2" id="KW-1133">Transmembrane helix</keyword>
<dbReference type="GO" id="GO:0005975">
    <property type="term" value="P:carbohydrate metabolic process"/>
    <property type="evidence" value="ECO:0007669"/>
    <property type="project" value="InterPro"/>
</dbReference>
<evidence type="ECO:0000256" key="1">
    <source>
        <dbReference type="SAM" id="MobiDB-lite"/>
    </source>
</evidence>
<dbReference type="EMBL" id="JAUEPR010000053">
    <property type="protein sequence ID" value="KAK0471202.1"/>
    <property type="molecule type" value="Genomic_DNA"/>
</dbReference>
<name>A0AA39NSS5_9AGAR</name>
<evidence type="ECO:0000313" key="4">
    <source>
        <dbReference type="EMBL" id="KAK0471202.1"/>
    </source>
</evidence>
<keyword evidence="2" id="KW-0812">Transmembrane</keyword>
<feature type="region of interest" description="Disordered" evidence="1">
    <location>
        <begin position="496"/>
        <end position="538"/>
    </location>
</feature>
<feature type="chain" id="PRO_5041380349" description="Glycoside hydrolase family 76 protein" evidence="3">
    <location>
        <begin position="21"/>
        <end position="617"/>
    </location>
</feature>
<gene>
    <name evidence="4" type="ORF">IW261DRAFT_1671194</name>
</gene>
<evidence type="ECO:0000313" key="5">
    <source>
        <dbReference type="Proteomes" id="UP001175227"/>
    </source>
</evidence>
<proteinExistence type="predicted"/>
<keyword evidence="2" id="KW-0472">Membrane</keyword>
<comment type="caution">
    <text evidence="4">The sequence shown here is derived from an EMBL/GenBank/DDBJ whole genome shotgun (WGS) entry which is preliminary data.</text>
</comment>
<feature type="region of interest" description="Disordered" evidence="1">
    <location>
        <begin position="415"/>
        <end position="443"/>
    </location>
</feature>
<evidence type="ECO:0000256" key="2">
    <source>
        <dbReference type="SAM" id="Phobius"/>
    </source>
</evidence>
<organism evidence="4 5">
    <name type="scientific">Armillaria novae-zelandiae</name>
    <dbReference type="NCBI Taxonomy" id="153914"/>
    <lineage>
        <taxon>Eukaryota</taxon>
        <taxon>Fungi</taxon>
        <taxon>Dikarya</taxon>
        <taxon>Basidiomycota</taxon>
        <taxon>Agaricomycotina</taxon>
        <taxon>Agaricomycetes</taxon>
        <taxon>Agaricomycetidae</taxon>
        <taxon>Agaricales</taxon>
        <taxon>Marasmiineae</taxon>
        <taxon>Physalacriaceae</taxon>
        <taxon>Armillaria</taxon>
    </lineage>
</organism>
<protein>
    <recommendedName>
        <fullName evidence="6">Glycoside hydrolase family 76 protein</fullName>
    </recommendedName>
</protein>
<dbReference type="AlphaFoldDB" id="A0AA39NSS5"/>
<keyword evidence="3" id="KW-0732">Signal</keyword>
<reference evidence="4" key="1">
    <citation type="submission" date="2023-06" db="EMBL/GenBank/DDBJ databases">
        <authorList>
            <consortium name="Lawrence Berkeley National Laboratory"/>
            <person name="Ahrendt S."/>
            <person name="Sahu N."/>
            <person name="Indic B."/>
            <person name="Wong-Bajracharya J."/>
            <person name="Merenyi Z."/>
            <person name="Ke H.-M."/>
            <person name="Monk M."/>
            <person name="Kocsube S."/>
            <person name="Drula E."/>
            <person name="Lipzen A."/>
            <person name="Balint B."/>
            <person name="Henrissat B."/>
            <person name="Andreopoulos B."/>
            <person name="Martin F.M."/>
            <person name="Harder C.B."/>
            <person name="Rigling D."/>
            <person name="Ford K.L."/>
            <person name="Foster G.D."/>
            <person name="Pangilinan J."/>
            <person name="Papanicolaou A."/>
            <person name="Barry K."/>
            <person name="LaButti K."/>
            <person name="Viragh M."/>
            <person name="Koriabine M."/>
            <person name="Yan M."/>
            <person name="Riley R."/>
            <person name="Champramary S."/>
            <person name="Plett K.L."/>
            <person name="Tsai I.J."/>
            <person name="Slot J."/>
            <person name="Sipos G."/>
            <person name="Plett J."/>
            <person name="Nagy L.G."/>
            <person name="Grigoriev I.V."/>
        </authorList>
    </citation>
    <scope>NUCLEOTIDE SEQUENCE</scope>
    <source>
        <strain evidence="4">ICMP 16352</strain>
    </source>
</reference>
<keyword evidence="5" id="KW-1185">Reference proteome</keyword>